<proteinExistence type="inferred from homology"/>
<dbReference type="SUPFAM" id="SSF54556">
    <property type="entry name" value="Chitinase insertion domain"/>
    <property type="match status" value="1"/>
</dbReference>
<keyword evidence="4" id="KW-0624">Polysaccharide degradation</keyword>
<keyword evidence="9" id="KW-1133">Transmembrane helix</keyword>
<feature type="transmembrane region" description="Helical" evidence="9">
    <location>
        <begin position="429"/>
        <end position="448"/>
    </location>
</feature>
<gene>
    <name evidence="12" type="ORF">A4H34_03845</name>
</gene>
<dbReference type="Gene3D" id="3.10.50.10">
    <property type="match status" value="1"/>
</dbReference>
<dbReference type="PANTHER" id="PTHR11177:SF317">
    <property type="entry name" value="CHITINASE 12-RELATED"/>
    <property type="match status" value="1"/>
</dbReference>
<dbReference type="EC" id="3.2.1.14" evidence="2"/>
<dbReference type="STRING" id="1823756.A4H34_03845"/>
<accession>A0A179B3N0</accession>
<comment type="catalytic activity">
    <reaction evidence="1">
        <text>Random endo-hydrolysis of N-acetyl-beta-D-glucosaminide (1-&gt;4)-beta-linkages in chitin and chitodextrins.</text>
        <dbReference type="EC" id="3.2.1.14"/>
    </reaction>
</comment>
<dbReference type="SMART" id="SM00636">
    <property type="entry name" value="Glyco_18"/>
    <property type="match status" value="1"/>
</dbReference>
<dbReference type="Pfam" id="PF00704">
    <property type="entry name" value="Glyco_hydro_18"/>
    <property type="match status" value="1"/>
</dbReference>
<keyword evidence="4" id="KW-0119">Carbohydrate metabolism</keyword>
<evidence type="ECO:0000256" key="3">
    <source>
        <dbReference type="ARBA" id="ARBA00022801"/>
    </source>
</evidence>
<dbReference type="GO" id="GO:0005975">
    <property type="term" value="P:carbohydrate metabolic process"/>
    <property type="evidence" value="ECO:0007669"/>
    <property type="project" value="InterPro"/>
</dbReference>
<evidence type="ECO:0000256" key="6">
    <source>
        <dbReference type="RuleBase" id="RU000489"/>
    </source>
</evidence>
<keyword evidence="13" id="KW-1185">Reference proteome</keyword>
<organism evidence="12 13">
    <name type="scientific">Peptidiphaga gingivicola</name>
    <dbReference type="NCBI Taxonomy" id="2741497"/>
    <lineage>
        <taxon>Bacteria</taxon>
        <taxon>Bacillati</taxon>
        <taxon>Actinomycetota</taxon>
        <taxon>Actinomycetes</taxon>
        <taxon>Actinomycetales</taxon>
        <taxon>Actinomycetaceae</taxon>
        <taxon>Peptidiphaga</taxon>
    </lineage>
</organism>
<keyword evidence="3 6" id="KW-0378">Hydrolase</keyword>
<feature type="region of interest" description="Disordered" evidence="8">
    <location>
        <begin position="375"/>
        <end position="418"/>
    </location>
</feature>
<dbReference type="GO" id="GO:0008061">
    <property type="term" value="F:chitin binding"/>
    <property type="evidence" value="ECO:0007669"/>
    <property type="project" value="InterPro"/>
</dbReference>
<evidence type="ECO:0000313" key="12">
    <source>
        <dbReference type="EMBL" id="OAP86306.1"/>
    </source>
</evidence>
<dbReference type="PROSITE" id="PS01095">
    <property type="entry name" value="GH18_1"/>
    <property type="match status" value="1"/>
</dbReference>
<evidence type="ECO:0000256" key="1">
    <source>
        <dbReference type="ARBA" id="ARBA00000822"/>
    </source>
</evidence>
<dbReference type="EMBL" id="LVZK01000001">
    <property type="protein sequence ID" value="OAP86306.1"/>
    <property type="molecule type" value="Genomic_DNA"/>
</dbReference>
<dbReference type="InterPro" id="IPR001223">
    <property type="entry name" value="Glyco_hydro18_cat"/>
</dbReference>
<feature type="chain" id="PRO_5008098965" description="chitinase" evidence="10">
    <location>
        <begin position="30"/>
        <end position="456"/>
    </location>
</feature>
<keyword evidence="5 6" id="KW-0326">Glycosidase</keyword>
<dbReference type="SUPFAM" id="SSF51445">
    <property type="entry name" value="(Trans)glycosidases"/>
    <property type="match status" value="1"/>
</dbReference>
<sequence>MRTAIVKYMLSVIMIAVGCQLVTPLPAQAAERKTISVYVSDENLPKVTDEHLKMIDRLIVHFGRIAADGRLTLDKLPHLKQAATLQRIHAVNPRISIILSIGGGNDAARSEFDAMVRKASTRHAFVSSVKEALHAHQLDGVDIDWEFPKGSQQADLIALLRELRTATTTSGRKPSISMTGAPAKWYAEQNKFAEYQQYLDQIAIMTYDMRGFGSFKTYAGHHAGLYTAPDDPLDQSANSAVKHYQAHGAPTNKLMIGAAWYSRRFTSVPGVNHGLHQPVGDTQKAGEYHTTYDRLEREYINKNGYTRYWDNASKAPYLYNAARREFISYDDAESMKYKAEYIQQHNLQGIIVWRYLSDPQSNDALLRQLDRTLHGSAATSSTQQQSNHPQNTTLPPKAMHISQAEQSQPSQPQHEAALAAAGDNVPPPYYGGAAPIVLGGIGGAVYIWRRRRVARR</sequence>
<dbReference type="InterPro" id="IPR017853">
    <property type="entry name" value="GH"/>
</dbReference>
<dbReference type="PROSITE" id="PS51910">
    <property type="entry name" value="GH18_2"/>
    <property type="match status" value="1"/>
</dbReference>
<keyword evidence="9" id="KW-0472">Membrane</keyword>
<dbReference type="PANTHER" id="PTHR11177">
    <property type="entry name" value="CHITINASE"/>
    <property type="match status" value="1"/>
</dbReference>
<dbReference type="InterPro" id="IPR029070">
    <property type="entry name" value="Chitinase_insertion_sf"/>
</dbReference>
<keyword evidence="10" id="KW-0732">Signal</keyword>
<feature type="compositionally biased region" description="Low complexity" evidence="8">
    <location>
        <begin position="376"/>
        <end position="386"/>
    </location>
</feature>
<dbReference type="GO" id="GO:0008843">
    <property type="term" value="F:endochitinase activity"/>
    <property type="evidence" value="ECO:0007669"/>
    <property type="project" value="UniProtKB-EC"/>
</dbReference>
<evidence type="ECO:0000259" key="11">
    <source>
        <dbReference type="PROSITE" id="PS51910"/>
    </source>
</evidence>
<dbReference type="InterPro" id="IPR011583">
    <property type="entry name" value="Chitinase_II/V-like_cat"/>
</dbReference>
<dbReference type="GO" id="GO:0006032">
    <property type="term" value="P:chitin catabolic process"/>
    <property type="evidence" value="ECO:0007669"/>
    <property type="project" value="UniProtKB-KW"/>
</dbReference>
<feature type="compositionally biased region" description="Low complexity" evidence="8">
    <location>
        <begin position="402"/>
        <end position="417"/>
    </location>
</feature>
<dbReference type="Proteomes" id="UP000078368">
    <property type="component" value="Unassembled WGS sequence"/>
</dbReference>
<evidence type="ECO:0000313" key="13">
    <source>
        <dbReference type="Proteomes" id="UP000078368"/>
    </source>
</evidence>
<evidence type="ECO:0000256" key="8">
    <source>
        <dbReference type="SAM" id="MobiDB-lite"/>
    </source>
</evidence>
<evidence type="ECO:0000256" key="2">
    <source>
        <dbReference type="ARBA" id="ARBA00012729"/>
    </source>
</evidence>
<protein>
    <recommendedName>
        <fullName evidence="2">chitinase</fullName>
        <ecNumber evidence="2">3.2.1.14</ecNumber>
    </recommendedName>
</protein>
<evidence type="ECO:0000256" key="4">
    <source>
        <dbReference type="ARBA" id="ARBA00023024"/>
    </source>
</evidence>
<feature type="domain" description="GH18" evidence="11">
    <location>
        <begin position="33"/>
        <end position="376"/>
    </location>
</feature>
<dbReference type="PROSITE" id="PS51257">
    <property type="entry name" value="PROKAR_LIPOPROTEIN"/>
    <property type="match status" value="1"/>
</dbReference>
<keyword evidence="9" id="KW-0812">Transmembrane</keyword>
<evidence type="ECO:0000256" key="9">
    <source>
        <dbReference type="SAM" id="Phobius"/>
    </source>
</evidence>
<reference evidence="12 13" key="1">
    <citation type="submission" date="2016-04" db="EMBL/GenBank/DDBJ databases">
        <title>Peptidophaga gingivicola gen. nov., sp. nov., isolated from human subgingival plaque.</title>
        <authorList>
            <person name="Beall C.J."/>
            <person name="Mokrzan E.M."/>
            <person name="Griffen A.L."/>
            <person name="Leys E.J."/>
        </authorList>
    </citation>
    <scope>NUCLEOTIDE SEQUENCE [LARGE SCALE GENOMIC DNA]</scope>
    <source>
        <strain evidence="12 13">BA112</strain>
    </source>
</reference>
<evidence type="ECO:0000256" key="7">
    <source>
        <dbReference type="RuleBase" id="RU004453"/>
    </source>
</evidence>
<comment type="caution">
    <text evidence="12">The sequence shown here is derived from an EMBL/GenBank/DDBJ whole genome shotgun (WGS) entry which is preliminary data.</text>
</comment>
<dbReference type="InterPro" id="IPR050314">
    <property type="entry name" value="Glycosyl_Hydrlase_18"/>
</dbReference>
<dbReference type="Gene3D" id="3.20.20.80">
    <property type="entry name" value="Glycosidases"/>
    <property type="match status" value="1"/>
</dbReference>
<comment type="similarity">
    <text evidence="7">Belongs to the glycosyl hydrolase 18 family.</text>
</comment>
<dbReference type="AlphaFoldDB" id="A0A179B3N0"/>
<keyword evidence="4" id="KW-0146">Chitin degradation</keyword>
<dbReference type="InterPro" id="IPR001579">
    <property type="entry name" value="Glyco_hydro_18_chit_AS"/>
</dbReference>
<dbReference type="RefSeq" id="WP_064231145.1">
    <property type="nucleotide sequence ID" value="NZ_LVZK01000001.1"/>
</dbReference>
<feature type="signal peptide" evidence="10">
    <location>
        <begin position="1"/>
        <end position="29"/>
    </location>
</feature>
<evidence type="ECO:0000256" key="10">
    <source>
        <dbReference type="SAM" id="SignalP"/>
    </source>
</evidence>
<evidence type="ECO:0000256" key="5">
    <source>
        <dbReference type="ARBA" id="ARBA00023295"/>
    </source>
</evidence>
<name>A0A179B3N0_9ACTO</name>